<dbReference type="PANTHER" id="PTHR48229:SF1">
    <property type="entry name" value="ALPHA METHYLACYL-COA RACEMASE-RELATED"/>
    <property type="match status" value="1"/>
</dbReference>
<dbReference type="InterPro" id="IPR003673">
    <property type="entry name" value="CoA-Trfase_fam_III"/>
</dbReference>
<evidence type="ECO:0000313" key="1">
    <source>
        <dbReference type="EMBL" id="OAT68839.1"/>
    </source>
</evidence>
<protein>
    <submittedName>
        <fullName evidence="1">Carnitine dehydratase</fullName>
    </submittedName>
</protein>
<dbReference type="Gene3D" id="3.40.50.10540">
    <property type="entry name" value="Crotonobetainyl-coa:carnitine coa-transferase, domain 1"/>
    <property type="match status" value="1"/>
</dbReference>
<dbReference type="PANTHER" id="PTHR48229">
    <property type="entry name" value="CAIB/BAIF FAMILY ENZYME (AFU_ORTHOLOGUE AFUA_1G05360)-RELATED"/>
    <property type="match status" value="1"/>
</dbReference>
<dbReference type="AlphaFoldDB" id="A0A179VAA4"/>
<organism evidence="1 2">
    <name type="scientific">Mycobacteroides immunogenum</name>
    <dbReference type="NCBI Taxonomy" id="83262"/>
    <lineage>
        <taxon>Bacteria</taxon>
        <taxon>Bacillati</taxon>
        <taxon>Actinomycetota</taxon>
        <taxon>Actinomycetes</taxon>
        <taxon>Mycobacteriales</taxon>
        <taxon>Mycobacteriaceae</taxon>
        <taxon>Mycobacteroides</taxon>
    </lineage>
</organism>
<dbReference type="InterPro" id="IPR023606">
    <property type="entry name" value="CoA-Trfase_III_dom_1_sf"/>
</dbReference>
<comment type="caution">
    <text evidence="1">The sequence shown here is derived from an EMBL/GenBank/DDBJ whole genome shotgun (WGS) entry which is preliminary data.</text>
</comment>
<dbReference type="Pfam" id="PF02515">
    <property type="entry name" value="CoA_transf_3"/>
    <property type="match status" value="1"/>
</dbReference>
<dbReference type="SUPFAM" id="SSF89796">
    <property type="entry name" value="CoA-transferase family III (CaiB/BaiF)"/>
    <property type="match status" value="2"/>
</dbReference>
<sequence length="488" mass="52944">MTSVPIPRDLTTAPDISADFTKLLGELQLDIADTGGEVTFTGQDPILTSNHRLGAIMAMGMMAPAVATQILYRLRGGPEQDLSVDLRRAVAHINPTYNFSPTVGGYAMLPAAATANPFGFSIYPTKDDRWYLPTAVYPKALLQWLGLLKSGFDAKSVGQAIGQWNAQDLEDAAGAQGMIGAMCRTPEEWYAHPQGQYLAQTPMIEIVKIGDSDPELPALTHPKRPLSGIKAAAMTHVIAGPVVGRVLAEQGAQVLDLSNPAVEYEALVEDCHLGARSTWSDLNQQKYKDQAFRLIKDADVFVENYRGRKIANFGFSPEAVAEARPGIIYTSIRGFGWEGPWIDRGGFDMDANCVTGYTTLEGSPEKPLLPPTVILNDYLAGYLTSAGVLAALILRAKHGGSYHVRTSLSRFSMWYSELGVFNPDYVTESLKKPEHQPILPDGLELSSAFGRHVRLEPGITYSKTPGHWEGLGGYPVVGPQGSSDPVWV</sequence>
<name>A0A179VAA4_9MYCO</name>
<dbReference type="InterPro" id="IPR052985">
    <property type="entry name" value="CoA-trans_III_biosynth/detox"/>
</dbReference>
<dbReference type="RefSeq" id="WP_064629804.1">
    <property type="nucleotide sequence ID" value="NZ_LQYE01000012.1"/>
</dbReference>
<accession>A0A179VAA4</accession>
<dbReference type="Proteomes" id="UP000186919">
    <property type="component" value="Unassembled WGS sequence"/>
</dbReference>
<dbReference type="EMBL" id="LQYE01000012">
    <property type="protein sequence ID" value="OAT68839.1"/>
    <property type="molecule type" value="Genomic_DNA"/>
</dbReference>
<gene>
    <name evidence="1" type="ORF">AWB85_07625</name>
</gene>
<dbReference type="GO" id="GO:0003824">
    <property type="term" value="F:catalytic activity"/>
    <property type="evidence" value="ECO:0007669"/>
    <property type="project" value="InterPro"/>
</dbReference>
<reference evidence="1 2" key="1">
    <citation type="submission" date="2016-01" db="EMBL/GenBank/DDBJ databases">
        <title>Mycobacterium immunogenum strain CD11_6 genome sequencing and assembly.</title>
        <authorList>
            <person name="Kaur G."/>
            <person name="Nair G.R."/>
            <person name="Mayilraj S."/>
        </authorList>
    </citation>
    <scope>NUCLEOTIDE SEQUENCE [LARGE SCALE GENOMIC DNA]</scope>
    <source>
        <strain evidence="1 2">CD11-6</strain>
    </source>
</reference>
<proteinExistence type="predicted"/>
<evidence type="ECO:0000313" key="2">
    <source>
        <dbReference type="Proteomes" id="UP000186919"/>
    </source>
</evidence>